<evidence type="ECO:0000256" key="1">
    <source>
        <dbReference type="SAM" id="Phobius"/>
    </source>
</evidence>
<reference evidence="2 3" key="2">
    <citation type="journal article" date="2018" name="Nature">
        <title>Mutant phenotypes for thousands of bacterial genes of unknown function.</title>
        <authorList>
            <person name="Price M.N."/>
            <person name="Wetmore K.M."/>
            <person name="Waters R.J."/>
            <person name="Callaghan M."/>
            <person name="Ray J."/>
            <person name="Liu H."/>
            <person name="Kuehl J.V."/>
            <person name="Melnyk R.A."/>
            <person name="Lamson J.S."/>
            <person name="Suh Y."/>
            <person name="Carlson H.K."/>
            <person name="Esquivel Z."/>
            <person name="Sadeeshkumar H."/>
            <person name="Chakraborty R."/>
            <person name="Zane G.M."/>
            <person name="Rubin B.E."/>
            <person name="Wall J.D."/>
            <person name="Visel A."/>
            <person name="Bristow J."/>
            <person name="Blow M.J."/>
            <person name="Arkin A.P."/>
            <person name="Deutschbauer A.M."/>
        </authorList>
    </citation>
    <scope>NUCLEOTIDE SEQUENCE [LARGE SCALE GENOMIC DNA]</scope>
    <source>
        <strain evidence="2 3">FW300-N1B4</strain>
    </source>
</reference>
<proteinExistence type="predicted"/>
<dbReference type="Proteomes" id="UP000076489">
    <property type="component" value="Unassembled WGS sequence"/>
</dbReference>
<dbReference type="EMBL" id="LUKJ01000003">
    <property type="protein sequence ID" value="KZN19910.1"/>
    <property type="molecule type" value="Genomic_DNA"/>
</dbReference>
<evidence type="ECO:0000313" key="3">
    <source>
        <dbReference type="Proteomes" id="UP000076489"/>
    </source>
</evidence>
<reference evidence="3" key="1">
    <citation type="submission" date="2016-03" db="EMBL/GenBank/DDBJ databases">
        <authorList>
            <person name="Ray J."/>
            <person name="Price M."/>
            <person name="Deutschbauer A."/>
        </authorList>
    </citation>
    <scope>NUCLEOTIDE SEQUENCE [LARGE SCALE GENOMIC DNA]</scope>
    <source>
        <strain evidence="3">FW300-N1B4</strain>
    </source>
</reference>
<organism evidence="2 3">
    <name type="scientific">Pseudomonas fluorescens</name>
    <dbReference type="NCBI Taxonomy" id="294"/>
    <lineage>
        <taxon>Bacteria</taxon>
        <taxon>Pseudomonadati</taxon>
        <taxon>Pseudomonadota</taxon>
        <taxon>Gammaproteobacteria</taxon>
        <taxon>Pseudomonadales</taxon>
        <taxon>Pseudomonadaceae</taxon>
        <taxon>Pseudomonas</taxon>
    </lineage>
</organism>
<gene>
    <name evidence="2" type="ORF">A1D17_28585</name>
</gene>
<keyword evidence="1" id="KW-1133">Transmembrane helix</keyword>
<sequence length="63" mass="7130">MTPLRKDQNHQVALFITFAILGQSFDFLQLAIALDPHHHADRTTLAGFAHPLLHLVRVDPLLH</sequence>
<dbReference type="AlphaFoldDB" id="A0A166Q999"/>
<keyword evidence="1" id="KW-0472">Membrane</keyword>
<accession>A0A166Q999</accession>
<keyword evidence="1" id="KW-0812">Transmembrane</keyword>
<comment type="caution">
    <text evidence="2">The sequence shown here is derived from an EMBL/GenBank/DDBJ whole genome shotgun (WGS) entry which is preliminary data.</text>
</comment>
<evidence type="ECO:0000313" key="2">
    <source>
        <dbReference type="EMBL" id="KZN19910.1"/>
    </source>
</evidence>
<protein>
    <submittedName>
        <fullName evidence="2">Uncharacterized protein</fullName>
    </submittedName>
</protein>
<feature type="transmembrane region" description="Helical" evidence="1">
    <location>
        <begin position="12"/>
        <end position="34"/>
    </location>
</feature>
<name>A0A166Q999_PSEFL</name>